<reference evidence="4" key="1">
    <citation type="submission" date="2020-12" db="UniProtKB">
        <authorList>
            <consortium name="WormBaseParasite"/>
        </authorList>
    </citation>
    <scope>IDENTIFICATION</scope>
    <source>
        <strain evidence="4">MHco3</strain>
    </source>
</reference>
<dbReference type="WBParaSite" id="HCON_00143590-00003">
    <property type="protein sequence ID" value="HCON_00143590-00003"/>
    <property type="gene ID" value="HCON_00143590"/>
</dbReference>
<proteinExistence type="predicted"/>
<feature type="region of interest" description="Disordered" evidence="2">
    <location>
        <begin position="694"/>
        <end position="713"/>
    </location>
</feature>
<name>A0A7I4YU13_HAECO</name>
<feature type="compositionally biased region" description="Basic and acidic residues" evidence="2">
    <location>
        <begin position="73"/>
        <end position="84"/>
    </location>
</feature>
<dbReference type="OrthoDB" id="5835862at2759"/>
<feature type="compositionally biased region" description="Polar residues" evidence="2">
    <location>
        <begin position="694"/>
        <end position="703"/>
    </location>
</feature>
<feature type="coiled-coil region" evidence="1">
    <location>
        <begin position="799"/>
        <end position="826"/>
    </location>
</feature>
<accession>A0A7I4YU13</accession>
<protein>
    <submittedName>
        <fullName evidence="4">Calponin-homology (CH) domain-containing protein</fullName>
    </submittedName>
</protein>
<evidence type="ECO:0000256" key="2">
    <source>
        <dbReference type="SAM" id="MobiDB-lite"/>
    </source>
</evidence>
<keyword evidence="1" id="KW-0175">Coiled coil</keyword>
<evidence type="ECO:0000313" key="3">
    <source>
        <dbReference type="Proteomes" id="UP000025227"/>
    </source>
</evidence>
<dbReference type="OMA" id="METMSDI"/>
<feature type="region of interest" description="Disordered" evidence="2">
    <location>
        <begin position="366"/>
        <end position="397"/>
    </location>
</feature>
<evidence type="ECO:0000313" key="4">
    <source>
        <dbReference type="WBParaSite" id="HCON_00143590-00003"/>
    </source>
</evidence>
<keyword evidence="3" id="KW-1185">Reference proteome</keyword>
<dbReference type="AlphaFoldDB" id="A0A7I4YU13"/>
<dbReference type="Proteomes" id="UP000025227">
    <property type="component" value="Unplaced"/>
</dbReference>
<evidence type="ECO:0000256" key="1">
    <source>
        <dbReference type="SAM" id="Coils"/>
    </source>
</evidence>
<feature type="region of interest" description="Disordered" evidence="2">
    <location>
        <begin position="73"/>
        <end position="93"/>
    </location>
</feature>
<sequence length="849" mass="94704">MFHPVSLLKNATDLASVVASLFRKKKDHGRNSLVKVQGVRKRKAAKMISNNSSKIQISALNSFTTASAEIRSSSRDSITERGTETDACTLSSENDTSDAVIDIVDKGTYLDEVESSRCDTRSVGCVTDLKPECDESSVHESEKLSAEILTPMKNSPVRSISSNCSSEDRSFSDLIRDFSMSSNTDSTWPVRLRRRDVSKNDAVEAGFEPSTAVPRCHSTHSLAYANSQFQASDLNLPHGHSRRGGREFDAPPTAVVGPRQCIRSSHVSADDRGEHHHTQYDNERYRRSLQQLNASTLYSLQAVSYSESPLGSGDMSCNFLNDPCVTPRGQRRSVQNVNSSRHQQHQQMFFDGSVMTSTPVNKVAVAPQPQVQKSRHRHQRDSEVDRNQQFGSALERRNSNAGLVLPAYQAYIRGSGEERLVDGPPPSPKDSRVTSLEQRVRELEAMVVGQAATANNTAVVIPVTPTQQSKHGHVRSSHVPPPTQLIISNSSPSSSVTQQLMAKEVVSKEVEIERLQAKLRKAYAQMERQQADYDEEVRKFKKDSEQAKEELVRVVNKLNDLEAESVKYQEKAKVLDSGQLNAIAETQEKIRSQEKELARLRSELAEKEKMMKSYEDLKKEFDYLELQNDTLSQTLDSKENTVKELERHIASMRMEATLYQQSCSSGSTPLADETESLAEIRPPFTPARPYTKAHSTLGANLSPQPRPKSGGLTKSLSNYAIDANCNRRDDVSAAMSRSLRSTQKKLVDSRLLVKCLKETVERLARGENPDISRLLGIKTDSMSESEAEQVAFDSTTMTMGVAEKMMRRQEESMAKLEQDLDAIRYLVQDYYQAKVGDTLNGRDDACRIQ</sequence>
<feature type="coiled-coil region" evidence="1">
    <location>
        <begin position="505"/>
        <end position="655"/>
    </location>
</feature>
<organism evidence="3 4">
    <name type="scientific">Haemonchus contortus</name>
    <name type="common">Barber pole worm</name>
    <dbReference type="NCBI Taxonomy" id="6289"/>
    <lineage>
        <taxon>Eukaryota</taxon>
        <taxon>Metazoa</taxon>
        <taxon>Ecdysozoa</taxon>
        <taxon>Nematoda</taxon>
        <taxon>Chromadorea</taxon>
        <taxon>Rhabditida</taxon>
        <taxon>Rhabditina</taxon>
        <taxon>Rhabditomorpha</taxon>
        <taxon>Strongyloidea</taxon>
        <taxon>Trichostrongylidae</taxon>
        <taxon>Haemonchus</taxon>
    </lineage>
</organism>